<dbReference type="RefSeq" id="WP_186443027.1">
    <property type="nucleotide sequence ID" value="NZ_VLLC01000012.1"/>
</dbReference>
<keyword evidence="3" id="KW-1185">Reference proteome</keyword>
<dbReference type="PANTHER" id="PTHR45228">
    <property type="entry name" value="CYCLIC DI-GMP PHOSPHODIESTERASE TM_0186-RELATED"/>
    <property type="match status" value="1"/>
</dbReference>
<organism evidence="2 3">
    <name type="scientific">Desulfobotulus alkaliphilus</name>
    <dbReference type="NCBI Taxonomy" id="622671"/>
    <lineage>
        <taxon>Bacteria</taxon>
        <taxon>Pseudomonadati</taxon>
        <taxon>Thermodesulfobacteriota</taxon>
        <taxon>Desulfobacteria</taxon>
        <taxon>Desulfobacterales</taxon>
        <taxon>Desulfobacteraceae</taxon>
        <taxon>Desulfobotulus</taxon>
    </lineage>
</organism>
<accession>A0A562RTZ0</accession>
<dbReference type="AlphaFoldDB" id="A0A562RTZ0"/>
<dbReference type="PANTHER" id="PTHR45228:SF1">
    <property type="entry name" value="CYCLIC DI-GMP PHOSPHODIESTERASE TM_0186"/>
    <property type="match status" value="1"/>
</dbReference>
<dbReference type="InterPro" id="IPR052020">
    <property type="entry name" value="Cyclic_di-GMP/3'3'-cGAMP_PDE"/>
</dbReference>
<dbReference type="Proteomes" id="UP000318307">
    <property type="component" value="Unassembled WGS sequence"/>
</dbReference>
<evidence type="ECO:0000313" key="3">
    <source>
        <dbReference type="Proteomes" id="UP000318307"/>
    </source>
</evidence>
<dbReference type="Pfam" id="PF13487">
    <property type="entry name" value="HD_5"/>
    <property type="match status" value="1"/>
</dbReference>
<gene>
    <name evidence="2" type="ORF">LZ24_01823</name>
</gene>
<protein>
    <submittedName>
        <fullName evidence="2">HD domain-containing protein</fullName>
    </submittedName>
</protein>
<sequence length="327" mass="36879">MQDISEERKKNEALQGELAKAKQAFGKLKEKYLRLSRSLVQAQGLLENALERNRLLLEERSSLREEVRIFRKRRRVSIENTVSLLVFLQELHMGEDGGFVEDLCHALALALNLDKRQQWRLHQASRLYRLGLFHVPEEHRQRVDLCYTATAADCMVQVPLASARMLEQMDGLSEVARILRCTGERWDGSGGPLCLKKKAIPLESRMLSAVLAYRAMLQEGTSSGDALSALGREAAWDPEVIEALRVFESDSIKQKRESLRIRIWDLEPGMKLAAPVHARAGAMLLPEGTLVTQRHLAWLAAYSGAGPLDDMVRVYKEELEKAGGNLL</sequence>
<dbReference type="EMBL" id="VLLC01000012">
    <property type="protein sequence ID" value="TWI71806.1"/>
    <property type="molecule type" value="Genomic_DNA"/>
</dbReference>
<reference evidence="2 3" key="1">
    <citation type="submission" date="2019-07" db="EMBL/GenBank/DDBJ databases">
        <title>Genome sequencing of 100 strains of the haloalkaliphilic chemolithoautotrophic sulfur-oxidizing bacterium Thioalkalivibrio.</title>
        <authorList>
            <person name="Muyzer G."/>
        </authorList>
    </citation>
    <scope>NUCLEOTIDE SEQUENCE [LARGE SCALE GENOMIC DNA]</scope>
    <source>
        <strain evidence="2 3">ASO4-4</strain>
    </source>
</reference>
<evidence type="ECO:0000256" key="1">
    <source>
        <dbReference type="SAM" id="Coils"/>
    </source>
</evidence>
<keyword evidence="1" id="KW-0175">Coiled coil</keyword>
<evidence type="ECO:0000313" key="2">
    <source>
        <dbReference type="EMBL" id="TWI71806.1"/>
    </source>
</evidence>
<dbReference type="Gene3D" id="1.10.3210.10">
    <property type="entry name" value="Hypothetical protein af1432"/>
    <property type="match status" value="1"/>
</dbReference>
<proteinExistence type="predicted"/>
<name>A0A562RTZ0_9BACT</name>
<comment type="caution">
    <text evidence="2">The sequence shown here is derived from an EMBL/GenBank/DDBJ whole genome shotgun (WGS) entry which is preliminary data.</text>
</comment>
<feature type="coiled-coil region" evidence="1">
    <location>
        <begin position="4"/>
        <end position="66"/>
    </location>
</feature>